<feature type="compositionally biased region" description="Basic residues" evidence="1">
    <location>
        <begin position="62"/>
        <end position="72"/>
    </location>
</feature>
<gene>
    <name evidence="2" type="ORF">TMSB3V08_LOCUS12404</name>
</gene>
<reference evidence="2" key="1">
    <citation type="submission" date="2020-11" db="EMBL/GenBank/DDBJ databases">
        <authorList>
            <person name="Tran Van P."/>
        </authorList>
    </citation>
    <scope>NUCLEOTIDE SEQUENCE</scope>
</reference>
<accession>A0A7R9HUY9</accession>
<dbReference type="EMBL" id="OB802511">
    <property type="protein sequence ID" value="CAD7435758.1"/>
    <property type="molecule type" value="Genomic_DNA"/>
</dbReference>
<sequence>MNRATALRSQRSKEQRQIPWVSKKVTEKETIEPQPLSHIEGKNKAQPLGHREEKNRATAPRSQRRKEQRLSP</sequence>
<evidence type="ECO:0000256" key="1">
    <source>
        <dbReference type="SAM" id="MobiDB-lite"/>
    </source>
</evidence>
<name>A0A7R9HUY9_9NEOP</name>
<evidence type="ECO:0000313" key="2">
    <source>
        <dbReference type="EMBL" id="CAD7435758.1"/>
    </source>
</evidence>
<feature type="region of interest" description="Disordered" evidence="1">
    <location>
        <begin position="1"/>
        <end position="72"/>
    </location>
</feature>
<protein>
    <submittedName>
        <fullName evidence="2">Uncharacterized protein</fullName>
    </submittedName>
</protein>
<dbReference type="AlphaFoldDB" id="A0A7R9HUY9"/>
<feature type="compositionally biased region" description="Basic and acidic residues" evidence="1">
    <location>
        <begin position="39"/>
        <end position="56"/>
    </location>
</feature>
<organism evidence="2">
    <name type="scientific">Timema monikensis</name>
    <dbReference type="NCBI Taxonomy" id="170555"/>
    <lineage>
        <taxon>Eukaryota</taxon>
        <taxon>Metazoa</taxon>
        <taxon>Ecdysozoa</taxon>
        <taxon>Arthropoda</taxon>
        <taxon>Hexapoda</taxon>
        <taxon>Insecta</taxon>
        <taxon>Pterygota</taxon>
        <taxon>Neoptera</taxon>
        <taxon>Polyneoptera</taxon>
        <taxon>Phasmatodea</taxon>
        <taxon>Timematodea</taxon>
        <taxon>Timematoidea</taxon>
        <taxon>Timematidae</taxon>
        <taxon>Timema</taxon>
    </lineage>
</organism>
<proteinExistence type="predicted"/>